<accession>A0A0N5CHA4</accession>
<protein>
    <submittedName>
        <fullName evidence="2">Ovule protein</fullName>
    </submittedName>
</protein>
<reference evidence="2" key="1">
    <citation type="submission" date="2017-02" db="UniProtKB">
        <authorList>
            <consortium name="WormBaseParasite"/>
        </authorList>
    </citation>
    <scope>IDENTIFICATION</scope>
</reference>
<dbReference type="Proteomes" id="UP000046392">
    <property type="component" value="Unplaced"/>
</dbReference>
<sequence length="76" mass="8326">MKFYAVCSRCSKSTTSLSSFDNEEFFCNTPGGDNPGVSSKTNLVEEDSSTDLVSLASDEEQKAFNAFYHSDSSFMV</sequence>
<keyword evidence="1" id="KW-1185">Reference proteome</keyword>
<proteinExistence type="predicted"/>
<organism evidence="1 2">
    <name type="scientific">Strongyloides papillosus</name>
    <name type="common">Intestinal threadworm</name>
    <dbReference type="NCBI Taxonomy" id="174720"/>
    <lineage>
        <taxon>Eukaryota</taxon>
        <taxon>Metazoa</taxon>
        <taxon>Ecdysozoa</taxon>
        <taxon>Nematoda</taxon>
        <taxon>Chromadorea</taxon>
        <taxon>Rhabditida</taxon>
        <taxon>Tylenchina</taxon>
        <taxon>Panagrolaimomorpha</taxon>
        <taxon>Strongyloidoidea</taxon>
        <taxon>Strongyloididae</taxon>
        <taxon>Strongyloides</taxon>
    </lineage>
</organism>
<evidence type="ECO:0000313" key="1">
    <source>
        <dbReference type="Proteomes" id="UP000046392"/>
    </source>
</evidence>
<name>A0A0N5CHA4_STREA</name>
<evidence type="ECO:0000313" key="2">
    <source>
        <dbReference type="WBParaSite" id="SPAL_0001722300.1"/>
    </source>
</evidence>
<dbReference type="WBParaSite" id="SPAL_0001722300.1">
    <property type="protein sequence ID" value="SPAL_0001722300.1"/>
    <property type="gene ID" value="SPAL_0001722300"/>
</dbReference>
<dbReference type="AlphaFoldDB" id="A0A0N5CHA4"/>